<organism evidence="1">
    <name type="scientific">Arundo donax</name>
    <name type="common">Giant reed</name>
    <name type="synonym">Donax arundinaceus</name>
    <dbReference type="NCBI Taxonomy" id="35708"/>
    <lineage>
        <taxon>Eukaryota</taxon>
        <taxon>Viridiplantae</taxon>
        <taxon>Streptophyta</taxon>
        <taxon>Embryophyta</taxon>
        <taxon>Tracheophyta</taxon>
        <taxon>Spermatophyta</taxon>
        <taxon>Magnoliopsida</taxon>
        <taxon>Liliopsida</taxon>
        <taxon>Poales</taxon>
        <taxon>Poaceae</taxon>
        <taxon>PACMAD clade</taxon>
        <taxon>Arundinoideae</taxon>
        <taxon>Arundineae</taxon>
        <taxon>Arundo</taxon>
    </lineage>
</organism>
<dbReference type="AlphaFoldDB" id="A0A0A9BRG9"/>
<protein>
    <submittedName>
        <fullName evidence="1">Uncharacterized protein</fullName>
    </submittedName>
</protein>
<reference evidence="1" key="2">
    <citation type="journal article" date="2015" name="Data Brief">
        <title>Shoot transcriptome of the giant reed, Arundo donax.</title>
        <authorList>
            <person name="Barrero R.A."/>
            <person name="Guerrero F.D."/>
            <person name="Moolhuijzen P."/>
            <person name="Goolsby J.A."/>
            <person name="Tidwell J."/>
            <person name="Bellgard S.E."/>
            <person name="Bellgard M.I."/>
        </authorList>
    </citation>
    <scope>NUCLEOTIDE SEQUENCE</scope>
    <source>
        <tissue evidence="1">Shoot tissue taken approximately 20 cm above the soil surface</tissue>
    </source>
</reference>
<accession>A0A0A9BRG9</accession>
<name>A0A0A9BRG9_ARUDO</name>
<proteinExistence type="predicted"/>
<evidence type="ECO:0000313" key="1">
    <source>
        <dbReference type="EMBL" id="JAD64708.1"/>
    </source>
</evidence>
<dbReference type="EMBL" id="GBRH01233187">
    <property type="protein sequence ID" value="JAD64708.1"/>
    <property type="molecule type" value="Transcribed_RNA"/>
</dbReference>
<reference evidence="1" key="1">
    <citation type="submission" date="2014-09" db="EMBL/GenBank/DDBJ databases">
        <authorList>
            <person name="Magalhaes I.L.F."/>
            <person name="Oliveira U."/>
            <person name="Santos F.R."/>
            <person name="Vidigal T.H.D.A."/>
            <person name="Brescovit A.D."/>
            <person name="Santos A.J."/>
        </authorList>
    </citation>
    <scope>NUCLEOTIDE SEQUENCE</scope>
    <source>
        <tissue evidence="1">Shoot tissue taken approximately 20 cm above the soil surface</tissue>
    </source>
</reference>
<sequence length="49" mass="5710">MLLMAMPHDHLMHYVSKYVKIKGHADEDLLQMKCVKTHLFTTETHGLES</sequence>